<sequence>MDRFHEMQIFVRIVARRSFTQAAEELMIPRATATNAIKRLESRLGTRLLDRTTRAVAPTQDGAAYYERCVRLLADLDEAEGAFRGTEPAGLLRVNLQPTLARHFVFPALPAFLARYPRLQLHVGEDDRLVDLVREGVDCVLRVGQLQDSSMVARRAAKLEQLTVASGAYLDRHGTPTTLADLARHRAVHYVSTATGRPYPLEFVTGSGIELATPPGVVSVTGTEAYTAAAIAGLGLVQVPRYRIADQLATGLLRPVLADMPPPPIPVSVLYPRQRQLSARVRVFADWLVQLFRDS</sequence>
<keyword evidence="3" id="KW-0238">DNA-binding</keyword>
<dbReference type="PANTHER" id="PTHR30537:SF72">
    <property type="entry name" value="LYSR FAMILY TRANSCRIPTIONAL REGULATOR"/>
    <property type="match status" value="1"/>
</dbReference>
<keyword evidence="7" id="KW-1185">Reference proteome</keyword>
<comment type="similarity">
    <text evidence="1">Belongs to the LysR transcriptional regulatory family.</text>
</comment>
<evidence type="ECO:0000313" key="7">
    <source>
        <dbReference type="Proteomes" id="UP001206126"/>
    </source>
</evidence>
<evidence type="ECO:0000256" key="2">
    <source>
        <dbReference type="ARBA" id="ARBA00023015"/>
    </source>
</evidence>
<dbReference type="InterPro" id="IPR036388">
    <property type="entry name" value="WH-like_DNA-bd_sf"/>
</dbReference>
<dbReference type="CDD" id="cd08472">
    <property type="entry name" value="PBP2_CrgA_like_3"/>
    <property type="match status" value="1"/>
</dbReference>
<dbReference type="PANTHER" id="PTHR30537">
    <property type="entry name" value="HTH-TYPE TRANSCRIPTIONAL REGULATOR"/>
    <property type="match status" value="1"/>
</dbReference>
<dbReference type="SUPFAM" id="SSF46785">
    <property type="entry name" value="Winged helix' DNA-binding domain"/>
    <property type="match status" value="1"/>
</dbReference>
<comment type="caution">
    <text evidence="6">The sequence shown here is derived from an EMBL/GenBank/DDBJ whole genome shotgun (WGS) entry which is preliminary data.</text>
</comment>
<evidence type="ECO:0000256" key="1">
    <source>
        <dbReference type="ARBA" id="ARBA00009437"/>
    </source>
</evidence>
<dbReference type="PROSITE" id="PS50931">
    <property type="entry name" value="HTH_LYSR"/>
    <property type="match status" value="1"/>
</dbReference>
<dbReference type="InterPro" id="IPR058163">
    <property type="entry name" value="LysR-type_TF_proteobact-type"/>
</dbReference>
<gene>
    <name evidence="6" type="ORF">NX774_20585</name>
</gene>
<name>A0ABT2DG81_9BURK</name>
<dbReference type="Pfam" id="PF03466">
    <property type="entry name" value="LysR_substrate"/>
    <property type="match status" value="1"/>
</dbReference>
<keyword evidence="2" id="KW-0805">Transcription regulation</keyword>
<evidence type="ECO:0000313" key="6">
    <source>
        <dbReference type="EMBL" id="MCS0810327.1"/>
    </source>
</evidence>
<dbReference type="InterPro" id="IPR005119">
    <property type="entry name" value="LysR_subst-bd"/>
</dbReference>
<dbReference type="SUPFAM" id="SSF53850">
    <property type="entry name" value="Periplasmic binding protein-like II"/>
    <property type="match status" value="1"/>
</dbReference>
<dbReference type="Pfam" id="PF00126">
    <property type="entry name" value="HTH_1"/>
    <property type="match status" value="1"/>
</dbReference>
<organism evidence="6 7">
    <name type="scientific">Massilia agilis</name>
    <dbReference type="NCBI Taxonomy" id="1811226"/>
    <lineage>
        <taxon>Bacteria</taxon>
        <taxon>Pseudomonadati</taxon>
        <taxon>Pseudomonadota</taxon>
        <taxon>Betaproteobacteria</taxon>
        <taxon>Burkholderiales</taxon>
        <taxon>Oxalobacteraceae</taxon>
        <taxon>Telluria group</taxon>
        <taxon>Massilia</taxon>
    </lineage>
</organism>
<evidence type="ECO:0000256" key="3">
    <source>
        <dbReference type="ARBA" id="ARBA00023125"/>
    </source>
</evidence>
<dbReference type="InterPro" id="IPR036390">
    <property type="entry name" value="WH_DNA-bd_sf"/>
</dbReference>
<dbReference type="Gene3D" id="1.10.10.10">
    <property type="entry name" value="Winged helix-like DNA-binding domain superfamily/Winged helix DNA-binding domain"/>
    <property type="match status" value="1"/>
</dbReference>
<protein>
    <submittedName>
        <fullName evidence="6">LysR family transcriptional regulator</fullName>
    </submittedName>
</protein>
<dbReference type="InterPro" id="IPR000847">
    <property type="entry name" value="LysR_HTH_N"/>
</dbReference>
<accession>A0ABT2DG81</accession>
<feature type="domain" description="HTH lysR-type" evidence="5">
    <location>
        <begin position="1"/>
        <end position="59"/>
    </location>
</feature>
<proteinExistence type="inferred from homology"/>
<dbReference type="Gene3D" id="3.40.190.290">
    <property type="match status" value="1"/>
</dbReference>
<dbReference type="Proteomes" id="UP001206126">
    <property type="component" value="Unassembled WGS sequence"/>
</dbReference>
<dbReference type="EMBL" id="JANUHB010000006">
    <property type="protein sequence ID" value="MCS0810327.1"/>
    <property type="molecule type" value="Genomic_DNA"/>
</dbReference>
<keyword evidence="4" id="KW-0804">Transcription</keyword>
<reference evidence="6 7" key="1">
    <citation type="submission" date="2022-08" db="EMBL/GenBank/DDBJ databases">
        <title>Reclassification of Massilia species as members of the genera Telluria, Duganella, Pseudoduganella, Mokoshia gen. nov. and Zemynaea gen. nov. using orthogonal and non-orthogonal genome-based approaches.</title>
        <authorList>
            <person name="Bowman J.P."/>
        </authorList>
    </citation>
    <scope>NUCLEOTIDE SEQUENCE [LARGE SCALE GENOMIC DNA]</scope>
    <source>
        <strain evidence="6 7">JCM 31605</strain>
    </source>
</reference>
<evidence type="ECO:0000256" key="4">
    <source>
        <dbReference type="ARBA" id="ARBA00023163"/>
    </source>
</evidence>
<dbReference type="RefSeq" id="WP_258824331.1">
    <property type="nucleotide sequence ID" value="NZ_JANUHB010000006.1"/>
</dbReference>
<evidence type="ECO:0000259" key="5">
    <source>
        <dbReference type="PROSITE" id="PS50931"/>
    </source>
</evidence>